<dbReference type="AlphaFoldDB" id="A0A2H0KJZ6"/>
<dbReference type="SUPFAM" id="SSF53448">
    <property type="entry name" value="Nucleotide-diphospho-sugar transferases"/>
    <property type="match status" value="1"/>
</dbReference>
<dbReference type="CDD" id="cd00761">
    <property type="entry name" value="Glyco_tranf_GTA_type"/>
    <property type="match status" value="1"/>
</dbReference>
<evidence type="ECO:0000313" key="2">
    <source>
        <dbReference type="EMBL" id="PIQ71555.1"/>
    </source>
</evidence>
<reference evidence="2 3" key="1">
    <citation type="submission" date="2017-09" db="EMBL/GenBank/DDBJ databases">
        <title>Depth-based differentiation of microbial function through sediment-hosted aquifers and enrichment of novel symbionts in the deep terrestrial subsurface.</title>
        <authorList>
            <person name="Probst A.J."/>
            <person name="Ladd B."/>
            <person name="Jarett J.K."/>
            <person name="Geller-Mcgrath D.E."/>
            <person name="Sieber C.M."/>
            <person name="Emerson J.B."/>
            <person name="Anantharaman K."/>
            <person name="Thomas B.C."/>
            <person name="Malmstrom R."/>
            <person name="Stieglmeier M."/>
            <person name="Klingl A."/>
            <person name="Woyke T."/>
            <person name="Ryan C.M."/>
            <person name="Banfield J.F."/>
        </authorList>
    </citation>
    <scope>NUCLEOTIDE SEQUENCE [LARGE SCALE GENOMIC DNA]</scope>
    <source>
        <strain evidence="2">CG11_big_fil_rev_8_21_14_0_20_37_16</strain>
    </source>
</reference>
<evidence type="ECO:0000313" key="3">
    <source>
        <dbReference type="Proteomes" id="UP000229497"/>
    </source>
</evidence>
<dbReference type="InterPro" id="IPR050834">
    <property type="entry name" value="Glycosyltransf_2"/>
</dbReference>
<sequence length="418" mass="47590">MQNNKKIDLYIAIPFYNEEKRLPDLLNSFAEAMGSFSLSMVLVNHNSTDSSLSTIKEFENVFSELTVLEENYPIHCGGIPRNKALNKAIELAEINFKTYGIDAPIATVDSDTKVSKEFVNDIIRFLSYGYDVVSFPERYDQIKLLEWAKSQEEKNINISTRALIGLNFVRYSFLWGLILSDIIETRGPGGYGMYRKTWKKLHHCQPVDEEGNPVTGENNQLGIRANRLGLKSIASPHLTVVHPRREFSSSKGDKNKGYKKNKLGSEVFSLARELDENPILGETEWSGYILSGIKRAIKMVLIRAVAFNKIDNIKWWFPGNRDWLEILEETKKISSSGNYPKEEFDIVGSWIFKDIFEKVDNIIGDMAIASLIGIIDSSIPSNSNLFEWASNTKATIQPGSEIIEDLPNRYISYYKEKR</sequence>
<dbReference type="Proteomes" id="UP000229497">
    <property type="component" value="Unassembled WGS sequence"/>
</dbReference>
<organism evidence="2 3">
    <name type="scientific">Candidatus Roizmanbacteria bacterium CG11_big_fil_rev_8_21_14_0_20_37_16</name>
    <dbReference type="NCBI Taxonomy" id="1974857"/>
    <lineage>
        <taxon>Bacteria</taxon>
        <taxon>Candidatus Roizmaniibacteriota</taxon>
    </lineage>
</organism>
<dbReference type="EMBL" id="PCVK01000078">
    <property type="protein sequence ID" value="PIQ71555.1"/>
    <property type="molecule type" value="Genomic_DNA"/>
</dbReference>
<dbReference type="PANTHER" id="PTHR43685">
    <property type="entry name" value="GLYCOSYLTRANSFERASE"/>
    <property type="match status" value="1"/>
</dbReference>
<evidence type="ECO:0000259" key="1">
    <source>
        <dbReference type="Pfam" id="PF00535"/>
    </source>
</evidence>
<dbReference type="InterPro" id="IPR029044">
    <property type="entry name" value="Nucleotide-diphossugar_trans"/>
</dbReference>
<accession>A0A2H0KJZ6</accession>
<dbReference type="Pfam" id="PF00535">
    <property type="entry name" value="Glycos_transf_2"/>
    <property type="match status" value="1"/>
</dbReference>
<dbReference type="Gene3D" id="3.90.550.10">
    <property type="entry name" value="Spore Coat Polysaccharide Biosynthesis Protein SpsA, Chain A"/>
    <property type="match status" value="1"/>
</dbReference>
<gene>
    <name evidence="2" type="ORF">COV87_02715</name>
</gene>
<dbReference type="InterPro" id="IPR001173">
    <property type="entry name" value="Glyco_trans_2-like"/>
</dbReference>
<dbReference type="PANTHER" id="PTHR43685:SF2">
    <property type="entry name" value="GLYCOSYLTRANSFERASE 2-LIKE DOMAIN-CONTAINING PROTEIN"/>
    <property type="match status" value="1"/>
</dbReference>
<protein>
    <recommendedName>
        <fullName evidence="1">Glycosyltransferase 2-like domain-containing protein</fullName>
    </recommendedName>
</protein>
<comment type="caution">
    <text evidence="2">The sequence shown here is derived from an EMBL/GenBank/DDBJ whole genome shotgun (WGS) entry which is preliminary data.</text>
</comment>
<proteinExistence type="predicted"/>
<feature type="domain" description="Glycosyltransferase 2-like" evidence="1">
    <location>
        <begin position="11"/>
        <end position="155"/>
    </location>
</feature>
<name>A0A2H0KJZ6_9BACT</name>